<comment type="caution">
    <text evidence="2">The sequence shown here is derived from an EMBL/GenBank/DDBJ whole genome shotgun (WGS) entry which is preliminary data.</text>
</comment>
<accession>A0ABS6FGC2</accession>
<dbReference type="EMBL" id="JAHLQO010000003">
    <property type="protein sequence ID" value="MBU5669190.1"/>
    <property type="molecule type" value="Genomic_DNA"/>
</dbReference>
<dbReference type="RefSeq" id="WP_216549035.1">
    <property type="nucleotide sequence ID" value="NZ_JAHLQO010000003.1"/>
</dbReference>
<feature type="transmembrane region" description="Helical" evidence="1">
    <location>
        <begin position="21"/>
        <end position="40"/>
    </location>
</feature>
<keyword evidence="1" id="KW-1133">Transmembrane helix</keyword>
<organism evidence="2 3">
    <name type="scientific">Peptoniphilus ovalis</name>
    <dbReference type="NCBI Taxonomy" id="2841503"/>
    <lineage>
        <taxon>Bacteria</taxon>
        <taxon>Bacillati</taxon>
        <taxon>Bacillota</taxon>
        <taxon>Tissierellia</taxon>
        <taxon>Tissierellales</taxon>
        <taxon>Peptoniphilaceae</taxon>
        <taxon>Peptoniphilus</taxon>
    </lineage>
</organism>
<evidence type="ECO:0000313" key="2">
    <source>
        <dbReference type="EMBL" id="MBU5669190.1"/>
    </source>
</evidence>
<dbReference type="Proteomes" id="UP000783742">
    <property type="component" value="Unassembled WGS sequence"/>
</dbReference>
<reference evidence="2 3" key="1">
    <citation type="submission" date="2021-06" db="EMBL/GenBank/DDBJ databases">
        <authorList>
            <person name="Sun Q."/>
            <person name="Li D."/>
        </authorList>
    </citation>
    <scope>NUCLEOTIDE SEQUENCE [LARGE SCALE GENOMIC DNA]</scope>
    <source>
        <strain evidence="2 3">MSJ-1</strain>
    </source>
</reference>
<gene>
    <name evidence="2" type="ORF">KQI68_04955</name>
</gene>
<keyword evidence="1" id="KW-0472">Membrane</keyword>
<evidence type="ECO:0000256" key="1">
    <source>
        <dbReference type="SAM" id="Phobius"/>
    </source>
</evidence>
<name>A0ABS6FGC2_9FIRM</name>
<keyword evidence="3" id="KW-1185">Reference proteome</keyword>
<evidence type="ECO:0000313" key="3">
    <source>
        <dbReference type="Proteomes" id="UP000783742"/>
    </source>
</evidence>
<protein>
    <submittedName>
        <fullName evidence="2">Uncharacterized protein</fullName>
    </submittedName>
</protein>
<proteinExistence type="predicted"/>
<keyword evidence="1" id="KW-0812">Transmembrane</keyword>
<sequence>MDIFDKLSNKIGYRRFSNREKILFSILILLLIQLIIYYFFIKPKDELYSEKLSNYENSKNIKEENLNYSGLNDFSNENLALIANDMNLSKNNFSKEQNSNIETLSILGESSLDNLSSTKKFIKYYGFSTINIQRDGENKFSYDFKAVKPSENIYYSDLKSSYFSGDKEELKIEVKDEENKPQEKVEIKNTKTTPKKTSVKQKLKKVAKVEEKPKTIENIIPKEIIENKEPQKLEEIIVDNIEKDESSEILFNEFALSSSNKNVEIDNIRNIISVINIKEPKEEKIIIGLDRICGEIDFSFLLSDHIKEFGVLNTNEEFIKYNGDIPLKTWTSLNFKEEKISALYIIPYEGVETSMYIGEFTYHEEV</sequence>